<keyword evidence="2" id="KW-1185">Reference proteome</keyword>
<evidence type="ECO:0000313" key="1">
    <source>
        <dbReference type="EMBL" id="BBA34946.1"/>
    </source>
</evidence>
<dbReference type="Proteomes" id="UP000266313">
    <property type="component" value="Chromosome"/>
</dbReference>
<evidence type="ECO:0000313" key="2">
    <source>
        <dbReference type="Proteomes" id="UP000266313"/>
    </source>
</evidence>
<organism evidence="1 2">
    <name type="scientific">Methylocaldum marinum</name>
    <dbReference type="NCBI Taxonomy" id="1432792"/>
    <lineage>
        <taxon>Bacteria</taxon>
        <taxon>Pseudomonadati</taxon>
        <taxon>Pseudomonadota</taxon>
        <taxon>Gammaproteobacteria</taxon>
        <taxon>Methylococcales</taxon>
        <taxon>Methylococcaceae</taxon>
        <taxon>Methylocaldum</taxon>
    </lineage>
</organism>
<proteinExistence type="predicted"/>
<reference evidence="1 2" key="1">
    <citation type="submission" date="2016-12" db="EMBL/GenBank/DDBJ databases">
        <title>Genome sequencing of Methylocaldum marinum.</title>
        <authorList>
            <person name="Takeuchi M."/>
            <person name="Kamagata Y."/>
            <person name="Hiraoka S."/>
            <person name="Oshima K."/>
            <person name="Hattori M."/>
            <person name="Iwasaki W."/>
        </authorList>
    </citation>
    <scope>NUCLEOTIDE SEQUENCE [LARGE SCALE GENOMIC DNA]</scope>
    <source>
        <strain evidence="1 2">S8</strain>
    </source>
</reference>
<gene>
    <name evidence="1" type="ORF">sS8_3003</name>
</gene>
<protein>
    <submittedName>
        <fullName evidence="1">Ribonucleoside-diphosphate reductase class Ia beta subunit</fullName>
    </submittedName>
</protein>
<dbReference type="AlphaFoldDB" id="A0A250KTT1"/>
<dbReference type="KEGG" id="mmai:sS8_3003"/>
<dbReference type="EMBL" id="AP017928">
    <property type="protein sequence ID" value="BBA34946.1"/>
    <property type="molecule type" value="Genomic_DNA"/>
</dbReference>
<accession>A0A250KTT1</accession>
<sequence length="50" mass="5752">MGPFSVPVYAEEQLIEFATLAKFSTVQTRDPDFFELIRNGARYDVVIQQI</sequence>
<name>A0A250KTT1_9GAMM</name>